<sequence>MIVRKAMARISPLFLVVLSLGFFFATYNLLTMTIHNRATGTLVVDESDHRLLSDPIIEMPENVRKPKNAKLPFHIALTATDAPYSKWQCRIMYYWYKKKKDLPGSEMGGFTRILHSGSPDNLMEEIPTFVVDPLPAGLDRGYIVLNRPWAFVQWLEKATIEEEYILMAEPDHIFIKPLPNLAHGDYPAAYPFFYIKPVQNEKIIRKFYPEEHGPVTNVDPIGNSPVIIKRELLEKIAPTWMNVSLRMKDDPETDKVFGWVLEMYAYAVASALHGVQHILQKDFMLQPPWDLETAKKFIIHYTYGCDYNLKGELTYGKIGEWRFDKRSYLRGPPPRNLSLPPPGVPESVVTLVKMVNEATANLPRWDTQ</sequence>
<feature type="domain" description="Hydroxyproline O-arabinosyltransferase-like" evidence="8">
    <location>
        <begin position="73"/>
        <end position="366"/>
    </location>
</feature>
<keyword evidence="2" id="KW-0328">Glycosyltransferase</keyword>
<keyword evidence="6 7" id="KW-0472">Membrane</keyword>
<evidence type="ECO:0000256" key="2">
    <source>
        <dbReference type="ARBA" id="ARBA00022676"/>
    </source>
</evidence>
<evidence type="ECO:0000256" key="6">
    <source>
        <dbReference type="ARBA" id="ARBA00023136"/>
    </source>
</evidence>
<keyword evidence="4 7" id="KW-0812">Transmembrane</keyword>
<dbReference type="InterPro" id="IPR056508">
    <property type="entry name" value="HPAT-like"/>
</dbReference>
<proteinExistence type="predicted"/>
<gene>
    <name evidence="9" type="ORF">VitviT2T_020230</name>
</gene>
<accession>A0ABY9D378</accession>
<keyword evidence="5 7" id="KW-1133">Transmembrane helix</keyword>
<comment type="subcellular location">
    <subcellularLocation>
        <location evidence="1">Membrane</location>
        <topology evidence="1">Single-pass membrane protein</topology>
    </subcellularLocation>
</comment>
<evidence type="ECO:0000313" key="10">
    <source>
        <dbReference type="Proteomes" id="UP001227230"/>
    </source>
</evidence>
<dbReference type="Proteomes" id="UP001227230">
    <property type="component" value="Chromosome 13"/>
</dbReference>
<evidence type="ECO:0000259" key="8">
    <source>
        <dbReference type="Pfam" id="PF23452"/>
    </source>
</evidence>
<evidence type="ECO:0000256" key="5">
    <source>
        <dbReference type="ARBA" id="ARBA00022989"/>
    </source>
</evidence>
<evidence type="ECO:0000313" key="9">
    <source>
        <dbReference type="EMBL" id="WKA01988.1"/>
    </source>
</evidence>
<evidence type="ECO:0000256" key="1">
    <source>
        <dbReference type="ARBA" id="ARBA00004167"/>
    </source>
</evidence>
<dbReference type="PANTHER" id="PTHR31485">
    <property type="entry name" value="PEPTIDYL SERINE ALPHA-GALACTOSYLTRANSFERASE"/>
    <property type="match status" value="1"/>
</dbReference>
<evidence type="ECO:0000256" key="3">
    <source>
        <dbReference type="ARBA" id="ARBA00022679"/>
    </source>
</evidence>
<organism evidence="9 10">
    <name type="scientific">Vitis vinifera</name>
    <name type="common">Grape</name>
    <dbReference type="NCBI Taxonomy" id="29760"/>
    <lineage>
        <taxon>Eukaryota</taxon>
        <taxon>Viridiplantae</taxon>
        <taxon>Streptophyta</taxon>
        <taxon>Embryophyta</taxon>
        <taxon>Tracheophyta</taxon>
        <taxon>Spermatophyta</taxon>
        <taxon>Magnoliopsida</taxon>
        <taxon>eudicotyledons</taxon>
        <taxon>Gunneridae</taxon>
        <taxon>Pentapetalae</taxon>
        <taxon>rosids</taxon>
        <taxon>Vitales</taxon>
        <taxon>Vitaceae</taxon>
        <taxon>Viteae</taxon>
        <taxon>Vitis</taxon>
    </lineage>
</organism>
<feature type="transmembrane region" description="Helical" evidence="7">
    <location>
        <begin position="12"/>
        <end position="30"/>
    </location>
</feature>
<dbReference type="Pfam" id="PF23452">
    <property type="entry name" value="HPAT"/>
    <property type="match status" value="1"/>
</dbReference>
<dbReference type="EMBL" id="CP126660">
    <property type="protein sequence ID" value="WKA01988.1"/>
    <property type="molecule type" value="Genomic_DNA"/>
</dbReference>
<keyword evidence="10" id="KW-1185">Reference proteome</keyword>
<dbReference type="InterPro" id="IPR044845">
    <property type="entry name" value="HPAT/SRGT1-like"/>
</dbReference>
<name>A0ABY9D378_VITVI</name>
<evidence type="ECO:0000256" key="4">
    <source>
        <dbReference type="ARBA" id="ARBA00022692"/>
    </source>
</evidence>
<keyword evidence="3" id="KW-0808">Transferase</keyword>
<reference evidence="9 10" key="1">
    <citation type="journal article" date="2023" name="Hortic Res">
        <title>The complete reference genome for grapevine (Vitis vinifera L.) genetics and breeding.</title>
        <authorList>
            <person name="Shi X."/>
            <person name="Cao S."/>
            <person name="Wang X."/>
            <person name="Huang S."/>
            <person name="Wang Y."/>
            <person name="Liu Z."/>
            <person name="Liu W."/>
            <person name="Leng X."/>
            <person name="Peng Y."/>
            <person name="Wang N."/>
            <person name="Wang Y."/>
            <person name="Ma Z."/>
            <person name="Xu X."/>
            <person name="Zhang F."/>
            <person name="Xue H."/>
            <person name="Zhong H."/>
            <person name="Wang Y."/>
            <person name="Zhang K."/>
            <person name="Velt A."/>
            <person name="Avia K."/>
            <person name="Holtgrawe D."/>
            <person name="Grimplet J."/>
            <person name="Matus J.T."/>
            <person name="Ware D."/>
            <person name="Wu X."/>
            <person name="Wang H."/>
            <person name="Liu C."/>
            <person name="Fang Y."/>
            <person name="Rustenholz C."/>
            <person name="Cheng Z."/>
            <person name="Xiao H."/>
            <person name="Zhou Y."/>
        </authorList>
    </citation>
    <scope>NUCLEOTIDE SEQUENCE [LARGE SCALE GENOMIC DNA]</scope>
    <source>
        <strain evidence="10">cv. Pinot noir / PN40024</strain>
        <tissue evidence="9">Leaf</tissue>
    </source>
</reference>
<protein>
    <recommendedName>
        <fullName evidence="8">Hydroxyproline O-arabinosyltransferase-like domain-containing protein</fullName>
    </recommendedName>
</protein>
<dbReference type="PANTHER" id="PTHR31485:SF36">
    <property type="entry name" value="HYDROXYPROLINE O-ARABINOSYLTRANSFERASE 3"/>
    <property type="match status" value="1"/>
</dbReference>
<evidence type="ECO:0000256" key="7">
    <source>
        <dbReference type="SAM" id="Phobius"/>
    </source>
</evidence>